<reference evidence="1" key="1">
    <citation type="journal article" date="2020" name="mSystems">
        <title>Genome- and Community-Level Interaction Insights into Carbon Utilization and Element Cycling Functions of Hydrothermarchaeota in Hydrothermal Sediment.</title>
        <authorList>
            <person name="Zhou Z."/>
            <person name="Liu Y."/>
            <person name="Xu W."/>
            <person name="Pan J."/>
            <person name="Luo Z.H."/>
            <person name="Li M."/>
        </authorList>
    </citation>
    <scope>NUCLEOTIDE SEQUENCE [LARGE SCALE GENOMIC DNA]</scope>
    <source>
        <strain evidence="1">SpSt-339</strain>
    </source>
</reference>
<comment type="caution">
    <text evidence="1">The sequence shown here is derived from an EMBL/GenBank/DDBJ whole genome shotgun (WGS) entry which is preliminary data.</text>
</comment>
<dbReference type="AlphaFoldDB" id="A0A7C2K010"/>
<organism evidence="1">
    <name type="scientific">Schlesneria paludicola</name>
    <dbReference type="NCBI Taxonomy" id="360056"/>
    <lineage>
        <taxon>Bacteria</taxon>
        <taxon>Pseudomonadati</taxon>
        <taxon>Planctomycetota</taxon>
        <taxon>Planctomycetia</taxon>
        <taxon>Planctomycetales</taxon>
        <taxon>Planctomycetaceae</taxon>
        <taxon>Schlesneria</taxon>
    </lineage>
</organism>
<name>A0A7C2K010_9PLAN</name>
<protein>
    <submittedName>
        <fullName evidence="1">Four helix bundle protein</fullName>
    </submittedName>
</protein>
<proteinExistence type="predicted"/>
<gene>
    <name evidence="1" type="ORF">ENQ76_10190</name>
</gene>
<dbReference type="Pfam" id="PF05635">
    <property type="entry name" value="23S_rRNA_IVP"/>
    <property type="match status" value="1"/>
</dbReference>
<evidence type="ECO:0000313" key="1">
    <source>
        <dbReference type="EMBL" id="HEN15822.1"/>
    </source>
</evidence>
<dbReference type="SUPFAM" id="SSF158446">
    <property type="entry name" value="IVS-encoded protein-like"/>
    <property type="match status" value="1"/>
</dbReference>
<dbReference type="Gene3D" id="1.20.1440.60">
    <property type="entry name" value="23S rRNA-intervening sequence"/>
    <property type="match status" value="1"/>
</dbReference>
<dbReference type="NCBIfam" id="TIGR02436">
    <property type="entry name" value="four helix bundle protein"/>
    <property type="match status" value="1"/>
</dbReference>
<dbReference type="InterPro" id="IPR036583">
    <property type="entry name" value="23S_rRNA_IVS_sf"/>
</dbReference>
<dbReference type="PANTHER" id="PTHR38471">
    <property type="entry name" value="FOUR HELIX BUNDLE PROTEIN"/>
    <property type="match status" value="1"/>
</dbReference>
<dbReference type="PANTHER" id="PTHR38471:SF2">
    <property type="entry name" value="FOUR HELIX BUNDLE PROTEIN"/>
    <property type="match status" value="1"/>
</dbReference>
<sequence length="136" mass="15476">MTEPSQAVPDRSERKFDLEERTAQFGESVVFVAKSFEITPVTRSLIDQIVRSATSIGANYCEADDAPTKKSFRNSISICKKEARETKHWLRMLAAAVPERKADLRRLWDEARQLHLIFAAIHRRQPGDSSSSDKSR</sequence>
<dbReference type="InterPro" id="IPR012657">
    <property type="entry name" value="23S_rRNA-intervening_sequence"/>
</dbReference>
<accession>A0A7C2K010</accession>
<dbReference type="EMBL" id="DSOK01000289">
    <property type="protein sequence ID" value="HEN15822.1"/>
    <property type="molecule type" value="Genomic_DNA"/>
</dbReference>